<sequence length="112" mass="12303">MVRKGWFAVTLSLLVAPAGAAALDDPMRPPNEQQTRSVVSHPQLQLTAVMIHRDRRIAVINGQRVREGSQIAGSTVLAINPSTVTLRRNGRLTALSLLDLRVKTISKTRNQE</sequence>
<dbReference type="OrthoDB" id="5801872at2"/>
<dbReference type="STRING" id="415747.SAMN03097708_02755"/>
<evidence type="ECO:0000259" key="2">
    <source>
        <dbReference type="Pfam" id="PF16537"/>
    </source>
</evidence>
<organism evidence="3 4">
    <name type="scientific">Thiohalomonas denitrificans</name>
    <dbReference type="NCBI Taxonomy" id="415747"/>
    <lineage>
        <taxon>Bacteria</taxon>
        <taxon>Pseudomonadati</taxon>
        <taxon>Pseudomonadota</taxon>
        <taxon>Gammaproteobacteria</taxon>
        <taxon>Thiohalomonadales</taxon>
        <taxon>Thiohalomonadaceae</taxon>
        <taxon>Thiohalomonas</taxon>
    </lineage>
</organism>
<dbReference type="RefSeq" id="WP_092998316.1">
    <property type="nucleotide sequence ID" value="NZ_FMWD01000009.1"/>
</dbReference>
<dbReference type="GO" id="GO:0015627">
    <property type="term" value="C:type II protein secretion system complex"/>
    <property type="evidence" value="ECO:0007669"/>
    <property type="project" value="InterPro"/>
</dbReference>
<dbReference type="EMBL" id="FMWD01000009">
    <property type="protein sequence ID" value="SCZ64973.1"/>
    <property type="molecule type" value="Genomic_DNA"/>
</dbReference>
<feature type="chain" id="PRO_5011763556" evidence="1">
    <location>
        <begin position="21"/>
        <end position="112"/>
    </location>
</feature>
<feature type="domain" description="Type II secretion system protein GspB C-terminal" evidence="2">
    <location>
        <begin position="52"/>
        <end position="91"/>
    </location>
</feature>
<evidence type="ECO:0000313" key="3">
    <source>
        <dbReference type="EMBL" id="SCZ64973.1"/>
    </source>
</evidence>
<dbReference type="Pfam" id="PF16537">
    <property type="entry name" value="T2SSB"/>
    <property type="match status" value="1"/>
</dbReference>
<reference evidence="3 4" key="1">
    <citation type="submission" date="2016-10" db="EMBL/GenBank/DDBJ databases">
        <authorList>
            <person name="de Groot N.N."/>
        </authorList>
    </citation>
    <scope>NUCLEOTIDE SEQUENCE [LARGE SCALE GENOMIC DNA]</scope>
    <source>
        <strain evidence="3 4">HLD2</strain>
    </source>
</reference>
<evidence type="ECO:0000313" key="4">
    <source>
        <dbReference type="Proteomes" id="UP000199648"/>
    </source>
</evidence>
<protein>
    <submittedName>
        <fullName evidence="3">MSHA biogenesis protein MshK</fullName>
    </submittedName>
</protein>
<keyword evidence="4" id="KW-1185">Reference proteome</keyword>
<dbReference type="AlphaFoldDB" id="A0A1G5QSY6"/>
<accession>A0A1G5QSY6</accession>
<dbReference type="Proteomes" id="UP000199648">
    <property type="component" value="Unassembled WGS sequence"/>
</dbReference>
<proteinExistence type="predicted"/>
<gene>
    <name evidence="3" type="ORF">SAMN03097708_02755</name>
</gene>
<keyword evidence="1" id="KW-0732">Signal</keyword>
<name>A0A1G5QSY6_9GAMM</name>
<dbReference type="InterPro" id="IPR032389">
    <property type="entry name" value="GspB_C"/>
</dbReference>
<feature type="signal peptide" evidence="1">
    <location>
        <begin position="1"/>
        <end position="20"/>
    </location>
</feature>
<evidence type="ECO:0000256" key="1">
    <source>
        <dbReference type="SAM" id="SignalP"/>
    </source>
</evidence>